<evidence type="ECO:0000313" key="2">
    <source>
        <dbReference type="EMBL" id="EEC00678.1"/>
    </source>
</evidence>
<dbReference type="PANTHER" id="PTHR43767">
    <property type="entry name" value="LONG-CHAIN-FATTY-ACID--COA LIGASE"/>
    <property type="match status" value="1"/>
</dbReference>
<dbReference type="STRING" id="6945.B7P256"/>
<dbReference type="VEuPathDB" id="VectorBase:ISCW001369"/>
<dbReference type="Gene3D" id="3.40.50.12780">
    <property type="entry name" value="N-terminal domain of ligase-like"/>
    <property type="match status" value="1"/>
</dbReference>
<dbReference type="EC" id="6.2.1.1" evidence="2"/>
<protein>
    <submittedName>
        <fullName evidence="2">AMP dependent CoA ligase, putative</fullName>
        <ecNumber evidence="2">6.2.1.1</ecNumber>
    </submittedName>
</protein>
<gene>
    <name evidence="2" type="ORF">IscW_ISCW001369</name>
</gene>
<dbReference type="OrthoDB" id="10253869at2759"/>
<dbReference type="InterPro" id="IPR000873">
    <property type="entry name" value="AMP-dep_synth/lig_dom"/>
</dbReference>
<feature type="non-terminal residue" evidence="2">
    <location>
        <position position="234"/>
    </location>
</feature>
<accession>B7P256</accession>
<feature type="domain" description="AMP-dependent synthetase/ligase" evidence="1">
    <location>
        <begin position="33"/>
        <end position="229"/>
    </location>
</feature>
<dbReference type="VEuPathDB" id="VectorBase:ISCP_027700"/>
<dbReference type="VEuPathDB" id="VectorBase:ISCI001369"/>
<dbReference type="FunFam" id="3.40.50.12780:FF:000139">
    <property type="entry name" value="AMP dependent CoA ligase, putative"/>
    <property type="match status" value="1"/>
</dbReference>
<evidence type="ECO:0000259" key="1">
    <source>
        <dbReference type="Pfam" id="PF00501"/>
    </source>
</evidence>
<dbReference type="SUPFAM" id="SSF56801">
    <property type="entry name" value="Acetyl-CoA synthetase-like"/>
    <property type="match status" value="1"/>
</dbReference>
<keyword evidence="2" id="KW-0436">Ligase</keyword>
<dbReference type="AlphaFoldDB" id="B7P256"/>
<dbReference type="EMBL" id="DS620359">
    <property type="protein sequence ID" value="EEC00678.1"/>
    <property type="molecule type" value="Genomic_DNA"/>
</dbReference>
<dbReference type="PANTHER" id="PTHR43767:SF1">
    <property type="entry name" value="NONRIBOSOMAL PEPTIDE SYNTHASE PES1 (EUROFUNG)-RELATED"/>
    <property type="match status" value="1"/>
</dbReference>
<dbReference type="PaxDb" id="6945-B7P256"/>
<sequence length="234" mass="25700">MALKARIENGVVFSPYTSLPVPEMSLYQVVKQCLEQHGNRTAVVWEDEQITFSELLKMFQRYAAGFQRHGVKRGEKVLVHLDNSLENMIAMYSVVFAGGVAVVSQTILSDGENIGENNSARKVDGQENAMDFTQTVKRPREPAVTPARTCGPSPYTVPVRGSKKSKGCFTTGTAPGFVSVTEFKKLNEDSYEELPAEDAKNEVVVHLYTSGTTGRPKAVEHTQYSLVASLPRPG</sequence>
<dbReference type="HOGENOM" id="CLU_1251882_0_0_1"/>
<reference evidence="2" key="1">
    <citation type="submission" date="2008-03" db="EMBL/GenBank/DDBJ databases">
        <title>Annotation of Ixodes scapularis.</title>
        <authorList>
            <consortium name="Ixodes scapularis Genome Project Consortium"/>
            <person name="Caler E."/>
            <person name="Hannick L.I."/>
            <person name="Bidwell S."/>
            <person name="Joardar V."/>
            <person name="Thiagarajan M."/>
            <person name="Amedeo P."/>
            <person name="Galinsky K.J."/>
            <person name="Schobel S."/>
            <person name="Inman J."/>
            <person name="Hostetler J."/>
            <person name="Miller J."/>
            <person name="Hammond M."/>
            <person name="Megy K."/>
            <person name="Lawson D."/>
            <person name="Kodira C."/>
            <person name="Sutton G."/>
            <person name="Meyer J."/>
            <person name="Hill C.A."/>
            <person name="Birren B."/>
            <person name="Nene V."/>
            <person name="Collins F."/>
            <person name="Alarcon-Chaidez F."/>
            <person name="Wikel S."/>
            <person name="Strausberg R."/>
        </authorList>
    </citation>
    <scope>NUCLEOTIDE SEQUENCE [LARGE SCALE GENOMIC DNA]</scope>
    <source>
        <strain evidence="2">Wikel colony</strain>
    </source>
</reference>
<proteinExistence type="predicted"/>
<dbReference type="InterPro" id="IPR042099">
    <property type="entry name" value="ANL_N_sf"/>
</dbReference>
<name>B7P256_IXOSC</name>
<organism>
    <name type="scientific">Ixodes scapularis</name>
    <name type="common">Black-legged tick</name>
    <name type="synonym">Deer tick</name>
    <dbReference type="NCBI Taxonomy" id="6945"/>
    <lineage>
        <taxon>Eukaryota</taxon>
        <taxon>Metazoa</taxon>
        <taxon>Ecdysozoa</taxon>
        <taxon>Arthropoda</taxon>
        <taxon>Chelicerata</taxon>
        <taxon>Arachnida</taxon>
        <taxon>Acari</taxon>
        <taxon>Parasitiformes</taxon>
        <taxon>Ixodida</taxon>
        <taxon>Ixodoidea</taxon>
        <taxon>Ixodidae</taxon>
        <taxon>Ixodinae</taxon>
        <taxon>Ixodes</taxon>
    </lineage>
</organism>
<dbReference type="PhylomeDB" id="B7P256"/>
<dbReference type="InterPro" id="IPR050237">
    <property type="entry name" value="ATP-dep_AMP-bd_enzyme"/>
</dbReference>
<dbReference type="GO" id="GO:0003987">
    <property type="term" value="F:acetate-CoA ligase activity"/>
    <property type="evidence" value="ECO:0007669"/>
    <property type="project" value="UniProtKB-EC"/>
</dbReference>
<dbReference type="Pfam" id="PF00501">
    <property type="entry name" value="AMP-binding"/>
    <property type="match status" value="1"/>
</dbReference>